<proteinExistence type="inferred from homology"/>
<comment type="caution">
    <text evidence="10">The sequence shown here is derived from an EMBL/GenBank/DDBJ whole genome shotgun (WGS) entry which is preliminary data.</text>
</comment>
<protein>
    <submittedName>
        <fullName evidence="10">Uncharacterized protein</fullName>
    </submittedName>
</protein>
<name>A0ABR0CM52_9LAMI</name>
<evidence type="ECO:0000256" key="9">
    <source>
        <dbReference type="SAM" id="Phobius"/>
    </source>
</evidence>
<evidence type="ECO:0000256" key="8">
    <source>
        <dbReference type="SAM" id="MobiDB-lite"/>
    </source>
</evidence>
<gene>
    <name evidence="10" type="ORF">RD792_016760</name>
</gene>
<evidence type="ECO:0000256" key="1">
    <source>
        <dbReference type="ARBA" id="ARBA00004167"/>
    </source>
</evidence>
<keyword evidence="6 9" id="KW-1133">Transmembrane helix</keyword>
<dbReference type="PANTHER" id="PTHR33228">
    <property type="entry name" value="PROTEIN GLUTAMINE DUMPER 4-RELATED"/>
    <property type="match status" value="1"/>
</dbReference>
<feature type="region of interest" description="Disordered" evidence="8">
    <location>
        <begin position="52"/>
        <end position="72"/>
    </location>
</feature>
<evidence type="ECO:0000256" key="3">
    <source>
        <dbReference type="ARBA" id="ARBA00022448"/>
    </source>
</evidence>
<keyword evidence="11" id="KW-1185">Reference proteome</keyword>
<evidence type="ECO:0000313" key="10">
    <source>
        <dbReference type="EMBL" id="KAK4477531.1"/>
    </source>
</evidence>
<keyword evidence="5" id="KW-0029">Amino-acid transport</keyword>
<accession>A0ABR0CM52</accession>
<keyword evidence="3" id="KW-0813">Transport</keyword>
<dbReference type="Proteomes" id="UP001291926">
    <property type="component" value="Unassembled WGS sequence"/>
</dbReference>
<dbReference type="InterPro" id="IPR040359">
    <property type="entry name" value="GDU"/>
</dbReference>
<sequence>MRPAPPAPAPTTPTTFWQWNSPLPYLFGGLGLMLLLIAAALILLAYSYRKQRPTHDGGEKAPPPCTPATLPDRSPKIVVIMAGDDNPTHLAIPIASSSFSKSAD</sequence>
<evidence type="ECO:0000256" key="7">
    <source>
        <dbReference type="ARBA" id="ARBA00023136"/>
    </source>
</evidence>
<evidence type="ECO:0000313" key="11">
    <source>
        <dbReference type="Proteomes" id="UP001291926"/>
    </source>
</evidence>
<evidence type="ECO:0000256" key="2">
    <source>
        <dbReference type="ARBA" id="ARBA00009977"/>
    </source>
</evidence>
<evidence type="ECO:0000256" key="4">
    <source>
        <dbReference type="ARBA" id="ARBA00022692"/>
    </source>
</evidence>
<evidence type="ECO:0000256" key="5">
    <source>
        <dbReference type="ARBA" id="ARBA00022970"/>
    </source>
</evidence>
<comment type="subcellular location">
    <subcellularLocation>
        <location evidence="1">Membrane</location>
        <topology evidence="1">Single-pass membrane protein</topology>
    </subcellularLocation>
</comment>
<reference evidence="10 11" key="1">
    <citation type="journal article" date="2023" name="bioRxiv">
        <title>Genome report: Whole genome sequence and annotation of Penstemon davidsonii.</title>
        <authorList>
            <person name="Ostevik K.L."/>
            <person name="Alabady M."/>
            <person name="Zhang M."/>
            <person name="Rausher M.D."/>
        </authorList>
    </citation>
    <scope>NUCLEOTIDE SEQUENCE [LARGE SCALE GENOMIC DNA]</scope>
    <source>
        <strain evidence="10">DNT005</strain>
        <tissue evidence="10">Whole leaf</tissue>
    </source>
</reference>
<keyword evidence="4 9" id="KW-0812">Transmembrane</keyword>
<evidence type="ECO:0000256" key="6">
    <source>
        <dbReference type="ARBA" id="ARBA00022989"/>
    </source>
</evidence>
<feature type="transmembrane region" description="Helical" evidence="9">
    <location>
        <begin position="25"/>
        <end position="46"/>
    </location>
</feature>
<keyword evidence="7 9" id="KW-0472">Membrane</keyword>
<dbReference type="PANTHER" id="PTHR33228:SF76">
    <property type="entry name" value="PROTEIN GLUTAMINE DUMPER 7"/>
    <property type="match status" value="1"/>
</dbReference>
<comment type="similarity">
    <text evidence="2">Belongs to the GLUTAMINE DUMPER 1 (TC 9.B.60) family.</text>
</comment>
<dbReference type="EMBL" id="JAYDYQ010002688">
    <property type="protein sequence ID" value="KAK4477531.1"/>
    <property type="molecule type" value="Genomic_DNA"/>
</dbReference>
<organism evidence="10 11">
    <name type="scientific">Penstemon davidsonii</name>
    <dbReference type="NCBI Taxonomy" id="160366"/>
    <lineage>
        <taxon>Eukaryota</taxon>
        <taxon>Viridiplantae</taxon>
        <taxon>Streptophyta</taxon>
        <taxon>Embryophyta</taxon>
        <taxon>Tracheophyta</taxon>
        <taxon>Spermatophyta</taxon>
        <taxon>Magnoliopsida</taxon>
        <taxon>eudicotyledons</taxon>
        <taxon>Gunneridae</taxon>
        <taxon>Pentapetalae</taxon>
        <taxon>asterids</taxon>
        <taxon>lamiids</taxon>
        <taxon>Lamiales</taxon>
        <taxon>Plantaginaceae</taxon>
        <taxon>Cheloneae</taxon>
        <taxon>Penstemon</taxon>
    </lineage>
</organism>